<reference evidence="1 2" key="1">
    <citation type="journal article" date="2019" name="Nat. Plants">
        <title>Genome sequencing of Musa balbisiana reveals subgenome evolution and function divergence in polyploid bananas.</title>
        <authorList>
            <person name="Yao X."/>
        </authorList>
    </citation>
    <scope>NUCLEOTIDE SEQUENCE [LARGE SCALE GENOMIC DNA]</scope>
    <source>
        <strain evidence="2">cv. DH-PKW</strain>
        <tissue evidence="1">Leaves</tissue>
    </source>
</reference>
<dbReference type="Proteomes" id="UP000317650">
    <property type="component" value="Chromosome 9"/>
</dbReference>
<proteinExistence type="predicted"/>
<keyword evidence="2" id="KW-1185">Reference proteome</keyword>
<protein>
    <submittedName>
        <fullName evidence="1">Uncharacterized protein</fullName>
    </submittedName>
</protein>
<comment type="caution">
    <text evidence="1">The sequence shown here is derived from an EMBL/GenBank/DDBJ whole genome shotgun (WGS) entry which is preliminary data.</text>
</comment>
<sequence>MSPFFHFLDKEATVVTASSPSPGWKAAALGLTKASGDPFGRRIQLTLMETGTTSSKLGDGDLEVLERFIS</sequence>
<evidence type="ECO:0000313" key="2">
    <source>
        <dbReference type="Proteomes" id="UP000317650"/>
    </source>
</evidence>
<dbReference type="AlphaFoldDB" id="A0A4S8IEC8"/>
<gene>
    <name evidence="1" type="ORF">C4D60_Mb09t02740</name>
</gene>
<name>A0A4S8IEC8_MUSBA</name>
<dbReference type="EMBL" id="PYDT01000010">
    <property type="protein sequence ID" value="THU46229.1"/>
    <property type="molecule type" value="Genomic_DNA"/>
</dbReference>
<accession>A0A4S8IEC8</accession>
<organism evidence="1 2">
    <name type="scientific">Musa balbisiana</name>
    <name type="common">Banana</name>
    <dbReference type="NCBI Taxonomy" id="52838"/>
    <lineage>
        <taxon>Eukaryota</taxon>
        <taxon>Viridiplantae</taxon>
        <taxon>Streptophyta</taxon>
        <taxon>Embryophyta</taxon>
        <taxon>Tracheophyta</taxon>
        <taxon>Spermatophyta</taxon>
        <taxon>Magnoliopsida</taxon>
        <taxon>Liliopsida</taxon>
        <taxon>Zingiberales</taxon>
        <taxon>Musaceae</taxon>
        <taxon>Musa</taxon>
    </lineage>
</organism>
<evidence type="ECO:0000313" key="1">
    <source>
        <dbReference type="EMBL" id="THU46229.1"/>
    </source>
</evidence>